<reference evidence="1" key="1">
    <citation type="submission" date="2014-11" db="EMBL/GenBank/DDBJ databases">
        <authorList>
            <person name="Amaro Gonzalez C."/>
        </authorList>
    </citation>
    <scope>NUCLEOTIDE SEQUENCE</scope>
</reference>
<sequence length="30" mass="3543">MCGHHYQQRIRDNSHVLSHFTSSADHDFLC</sequence>
<protein>
    <submittedName>
        <fullName evidence="1">Uncharacterized protein</fullName>
    </submittedName>
</protein>
<dbReference type="AlphaFoldDB" id="A0A0E9XMS9"/>
<organism evidence="1">
    <name type="scientific">Anguilla anguilla</name>
    <name type="common">European freshwater eel</name>
    <name type="synonym">Muraena anguilla</name>
    <dbReference type="NCBI Taxonomy" id="7936"/>
    <lineage>
        <taxon>Eukaryota</taxon>
        <taxon>Metazoa</taxon>
        <taxon>Chordata</taxon>
        <taxon>Craniata</taxon>
        <taxon>Vertebrata</taxon>
        <taxon>Euteleostomi</taxon>
        <taxon>Actinopterygii</taxon>
        <taxon>Neopterygii</taxon>
        <taxon>Teleostei</taxon>
        <taxon>Anguilliformes</taxon>
        <taxon>Anguillidae</taxon>
        <taxon>Anguilla</taxon>
    </lineage>
</organism>
<evidence type="ECO:0000313" key="1">
    <source>
        <dbReference type="EMBL" id="JAI03151.1"/>
    </source>
</evidence>
<accession>A0A0E9XMS9</accession>
<dbReference type="EMBL" id="GBXM01005427">
    <property type="protein sequence ID" value="JAI03151.1"/>
    <property type="molecule type" value="Transcribed_RNA"/>
</dbReference>
<proteinExistence type="predicted"/>
<reference evidence="1" key="2">
    <citation type="journal article" date="2015" name="Fish Shellfish Immunol.">
        <title>Early steps in the European eel (Anguilla anguilla)-Vibrio vulnificus interaction in the gills: Role of the RtxA13 toxin.</title>
        <authorList>
            <person name="Callol A."/>
            <person name="Pajuelo D."/>
            <person name="Ebbesson L."/>
            <person name="Teles M."/>
            <person name="MacKenzie S."/>
            <person name="Amaro C."/>
        </authorList>
    </citation>
    <scope>NUCLEOTIDE SEQUENCE</scope>
</reference>
<name>A0A0E9XMS9_ANGAN</name>